<reference evidence="2" key="1">
    <citation type="journal article" date="2023" name="PhytoFront">
        <title>Draft Genome Resources of Seven Strains of Tilletia horrida, Causal Agent of Kernel Smut of Rice.</title>
        <authorList>
            <person name="Khanal S."/>
            <person name="Antony Babu S."/>
            <person name="Zhou X.G."/>
        </authorList>
    </citation>
    <scope>NUCLEOTIDE SEQUENCE</scope>
    <source>
        <strain evidence="2">TX3</strain>
    </source>
</reference>
<comment type="caution">
    <text evidence="2">The sequence shown here is derived from an EMBL/GenBank/DDBJ whole genome shotgun (WGS) entry which is preliminary data.</text>
</comment>
<protein>
    <submittedName>
        <fullName evidence="2">Uncharacterized protein</fullName>
    </submittedName>
</protein>
<keyword evidence="3" id="KW-1185">Reference proteome</keyword>
<sequence>MAEPSTADVDVVMDERSSSCSTAASDSDARSEAAHSASSDDEEEEPLPQAAVEQTPVPLALPIQMPRQLATLYERTTALLPFVSPALRDGLALIHRIMSCTLEKAQFCSRTPSPAALGRCTSFSASRRRRSGRAPPMPPAQQQPSTSTWDDTARLHELFAAKGSLRSTLLSAEEFSWSAITRSGPPPHTLGTEAVVEIMATATRRLSSHVVKEASNISCKIPDGVPSLAILPFFRGCRITSSSEPSQRVGCIAVDKTDFAALDLPTKEQVEQIRMEACSRLYQIVLAVSTGDARYSVNLIQLLDVFTKACTLGILREMQQIAYTITAAIYNGYTSGASQELSRETRRTSLALRPFKASAHGWPQARVWSTVHEAQYKLKSAVDYWHKQGWGEEDEGMHDDGEPFCLALIWYGGLQCASGDIEGAKTTGKKAVDLLSAGDVEHANGQMAVCMLMMDKAGKTLETSSVRTAWLIAAPIHQAKNGAPDAAAAALKEAGKLDCLGFAHRPGVLLV</sequence>
<accession>A0AAN6JME6</accession>
<dbReference type="AlphaFoldDB" id="A0AAN6JME6"/>
<name>A0AAN6JME6_9BASI</name>
<dbReference type="Proteomes" id="UP001176521">
    <property type="component" value="Unassembled WGS sequence"/>
</dbReference>
<feature type="region of interest" description="Disordered" evidence="1">
    <location>
        <begin position="1"/>
        <end position="50"/>
    </location>
</feature>
<evidence type="ECO:0000256" key="1">
    <source>
        <dbReference type="SAM" id="MobiDB-lite"/>
    </source>
</evidence>
<evidence type="ECO:0000313" key="2">
    <source>
        <dbReference type="EMBL" id="KAK0535268.1"/>
    </source>
</evidence>
<proteinExistence type="predicted"/>
<organism evidence="2 3">
    <name type="scientific">Tilletia horrida</name>
    <dbReference type="NCBI Taxonomy" id="155126"/>
    <lineage>
        <taxon>Eukaryota</taxon>
        <taxon>Fungi</taxon>
        <taxon>Dikarya</taxon>
        <taxon>Basidiomycota</taxon>
        <taxon>Ustilaginomycotina</taxon>
        <taxon>Exobasidiomycetes</taxon>
        <taxon>Tilletiales</taxon>
        <taxon>Tilletiaceae</taxon>
        <taxon>Tilletia</taxon>
    </lineage>
</organism>
<dbReference type="EMBL" id="JAPDMQ010000099">
    <property type="protein sequence ID" value="KAK0535268.1"/>
    <property type="molecule type" value="Genomic_DNA"/>
</dbReference>
<evidence type="ECO:0000313" key="3">
    <source>
        <dbReference type="Proteomes" id="UP001176521"/>
    </source>
</evidence>
<gene>
    <name evidence="2" type="ORF">OC842_002372</name>
</gene>
<feature type="region of interest" description="Disordered" evidence="1">
    <location>
        <begin position="119"/>
        <end position="149"/>
    </location>
</feature>